<sequence length="72" mass="8599">MFIKLKIFNNKLVRNSSKYRKLLNKLIDFKKRQVTAFKKYLVELTDLEIKHAKSQVQLLRKCLSSLNEENSN</sequence>
<reference evidence="1 2" key="1">
    <citation type="journal article" date="2015" name="Parasit. Vectors">
        <title>Draft genome of the scabies mite.</title>
        <authorList>
            <person name="Rider S.D.Jr."/>
            <person name="Morgan M.S."/>
            <person name="Arlian L.G."/>
        </authorList>
    </citation>
    <scope>NUCLEOTIDE SEQUENCE [LARGE SCALE GENOMIC DNA]</scope>
    <source>
        <strain evidence="1">Arlian Lab</strain>
    </source>
</reference>
<protein>
    <submittedName>
        <fullName evidence="1">Uncharacterized protein</fullName>
    </submittedName>
</protein>
<evidence type="ECO:0000313" key="2">
    <source>
        <dbReference type="Proteomes" id="UP000616769"/>
    </source>
</evidence>
<evidence type="ECO:0000313" key="1">
    <source>
        <dbReference type="EMBL" id="KPM10304.1"/>
    </source>
</evidence>
<gene>
    <name evidence="1" type="ORF">QR98_0088570</name>
</gene>
<dbReference type="PANTHER" id="PTHR45850">
    <property type="entry name" value="SORTING NEXIN FAMILY MEMBER"/>
    <property type="match status" value="1"/>
</dbReference>
<dbReference type="Proteomes" id="UP000616769">
    <property type="component" value="Unassembled WGS sequence"/>
</dbReference>
<proteinExistence type="predicted"/>
<dbReference type="PANTHER" id="PTHR45850:SF1">
    <property type="entry name" value="SORTING NEXIN 6, ISOFORM B"/>
    <property type="match status" value="1"/>
</dbReference>
<name>A0A132AH40_SARSC</name>
<dbReference type="AlphaFoldDB" id="A0A132AH40"/>
<organism evidence="1 2">
    <name type="scientific">Sarcoptes scabiei</name>
    <name type="common">Itch mite</name>
    <name type="synonym">Acarus scabiei</name>
    <dbReference type="NCBI Taxonomy" id="52283"/>
    <lineage>
        <taxon>Eukaryota</taxon>
        <taxon>Metazoa</taxon>
        <taxon>Ecdysozoa</taxon>
        <taxon>Arthropoda</taxon>
        <taxon>Chelicerata</taxon>
        <taxon>Arachnida</taxon>
        <taxon>Acari</taxon>
        <taxon>Acariformes</taxon>
        <taxon>Sarcoptiformes</taxon>
        <taxon>Astigmata</taxon>
        <taxon>Psoroptidia</taxon>
        <taxon>Sarcoptoidea</taxon>
        <taxon>Sarcoptidae</taxon>
        <taxon>Sarcoptinae</taxon>
        <taxon>Sarcoptes</taxon>
    </lineage>
</organism>
<accession>A0A132AH40</accession>
<dbReference type="EMBL" id="JXLN01014888">
    <property type="protein sequence ID" value="KPM10304.1"/>
    <property type="molecule type" value="Genomic_DNA"/>
</dbReference>
<dbReference type="VEuPathDB" id="VectorBase:SSCA002570"/>
<comment type="caution">
    <text evidence="1">The sequence shown here is derived from an EMBL/GenBank/DDBJ whole genome shotgun (WGS) entry which is preliminary data.</text>
</comment>